<comment type="caution">
    <text evidence="6">The sequence shown here is derived from an EMBL/GenBank/DDBJ whole genome shotgun (WGS) entry which is preliminary data.</text>
</comment>
<dbReference type="OrthoDB" id="8480037at2"/>
<dbReference type="AlphaFoldDB" id="W9AS51"/>
<reference evidence="6" key="1">
    <citation type="submission" date="2014-03" db="EMBL/GenBank/DDBJ databases">
        <title>Draft Genome Sequence of Mycobacterium cosmeticum DSM 44829.</title>
        <authorList>
            <person name="Croce O."/>
            <person name="Robert C."/>
            <person name="Raoult D."/>
            <person name="Drancourt M."/>
        </authorList>
    </citation>
    <scope>NUCLEOTIDE SEQUENCE [LARGE SCALE GENOMIC DNA]</scope>
    <source>
        <strain evidence="6">DSM 44829</strain>
    </source>
</reference>
<dbReference type="InterPro" id="IPR029058">
    <property type="entry name" value="AB_hydrolase_fold"/>
</dbReference>
<dbReference type="Gene3D" id="3.40.50.1820">
    <property type="entry name" value="alpha/beta hydrolase"/>
    <property type="match status" value="1"/>
</dbReference>
<reference evidence="6" key="2">
    <citation type="submission" date="2014-03" db="EMBL/GenBank/DDBJ databases">
        <authorList>
            <person name="Urmite Genomes"/>
        </authorList>
    </citation>
    <scope>NUCLEOTIDE SEQUENCE</scope>
    <source>
        <strain evidence="6">DSM 44829</strain>
    </source>
</reference>
<sequence length="255" mass="27341">MTAADLTFAPWVKRYSRGQERSDRGIGSAGAPTLVFPHAGGAALAYRSLGTALAAAGADAYVMQYPQRGDRLTHPAPATVTELAADLFDAGSWDRLGPLRLFGHCMGAVVAFEFARVAQQRGVEVAALWVSASEAPAAVAASPALPMAQDEIIAEMVDLGGTDPQLLEDEDFVELLLMAVRADYAAFNRYSCADDVRIDADIHTLGGDRDHRISETMLRRWASHTAGAFTCSIFDGGHFYINDHTADVAELINEL</sequence>
<comment type="similarity">
    <text evidence="1">Belongs to the thioesterase family.</text>
</comment>
<feature type="domain" description="Thioesterase" evidence="5">
    <location>
        <begin position="35"/>
        <end position="253"/>
    </location>
</feature>
<keyword evidence="3" id="KW-0843">Virulence</keyword>
<evidence type="ECO:0000256" key="1">
    <source>
        <dbReference type="ARBA" id="ARBA00007169"/>
    </source>
</evidence>
<gene>
    <name evidence="6" type="ORF">BN977_00503</name>
</gene>
<evidence type="ECO:0000256" key="2">
    <source>
        <dbReference type="ARBA" id="ARBA00015007"/>
    </source>
</evidence>
<dbReference type="InterPro" id="IPR012223">
    <property type="entry name" value="TEII"/>
</dbReference>
<protein>
    <recommendedName>
        <fullName evidence="2">Thioesterase TesA</fullName>
    </recommendedName>
</protein>
<comment type="catalytic activity">
    <reaction evidence="4">
        <text>a fatty acyl-CoA + H2O = a fatty acid + CoA + H(+)</text>
        <dbReference type="Rhea" id="RHEA:16781"/>
        <dbReference type="ChEBI" id="CHEBI:15377"/>
        <dbReference type="ChEBI" id="CHEBI:15378"/>
        <dbReference type="ChEBI" id="CHEBI:28868"/>
        <dbReference type="ChEBI" id="CHEBI:57287"/>
        <dbReference type="ChEBI" id="CHEBI:77636"/>
    </reaction>
</comment>
<dbReference type="RefSeq" id="WP_024453384.1">
    <property type="nucleotide sequence ID" value="NZ_CCBB010000001.1"/>
</dbReference>
<dbReference type="PANTHER" id="PTHR11487:SF0">
    <property type="entry name" value="S-ACYL FATTY ACID SYNTHASE THIOESTERASE, MEDIUM CHAIN"/>
    <property type="match status" value="1"/>
</dbReference>
<evidence type="ECO:0000313" key="7">
    <source>
        <dbReference type="Proteomes" id="UP000028870"/>
    </source>
</evidence>
<dbReference type="STRING" id="258533.BN977_00503"/>
<evidence type="ECO:0000256" key="4">
    <source>
        <dbReference type="ARBA" id="ARBA00024293"/>
    </source>
</evidence>
<dbReference type="EMBL" id="CCBB010000001">
    <property type="protein sequence ID" value="CDO05727.1"/>
    <property type="molecule type" value="Genomic_DNA"/>
</dbReference>
<dbReference type="Pfam" id="PF00975">
    <property type="entry name" value="Thioesterase"/>
    <property type="match status" value="1"/>
</dbReference>
<dbReference type="InterPro" id="IPR001031">
    <property type="entry name" value="Thioesterase"/>
</dbReference>
<evidence type="ECO:0000256" key="3">
    <source>
        <dbReference type="ARBA" id="ARBA00023026"/>
    </source>
</evidence>
<evidence type="ECO:0000259" key="5">
    <source>
        <dbReference type="Pfam" id="PF00975"/>
    </source>
</evidence>
<evidence type="ECO:0000313" key="6">
    <source>
        <dbReference type="EMBL" id="CDO05727.1"/>
    </source>
</evidence>
<keyword evidence="7" id="KW-1185">Reference proteome</keyword>
<dbReference type="PANTHER" id="PTHR11487">
    <property type="entry name" value="THIOESTERASE"/>
    <property type="match status" value="1"/>
</dbReference>
<accession>W9AS51</accession>
<organism evidence="6 7">
    <name type="scientific">Mycolicibacterium cosmeticum</name>
    <dbReference type="NCBI Taxonomy" id="258533"/>
    <lineage>
        <taxon>Bacteria</taxon>
        <taxon>Bacillati</taxon>
        <taxon>Actinomycetota</taxon>
        <taxon>Actinomycetes</taxon>
        <taxon>Mycobacteriales</taxon>
        <taxon>Mycobacteriaceae</taxon>
        <taxon>Mycolicibacterium</taxon>
    </lineage>
</organism>
<proteinExistence type="inferred from homology"/>
<dbReference type="Proteomes" id="UP000028870">
    <property type="component" value="Unassembled WGS sequence"/>
</dbReference>
<dbReference type="GO" id="GO:0008610">
    <property type="term" value="P:lipid biosynthetic process"/>
    <property type="evidence" value="ECO:0007669"/>
    <property type="project" value="TreeGrafter"/>
</dbReference>
<name>W9AS51_MYCCO</name>
<dbReference type="eggNOG" id="COG3208">
    <property type="taxonomic scope" value="Bacteria"/>
</dbReference>
<dbReference type="SUPFAM" id="SSF53474">
    <property type="entry name" value="alpha/beta-Hydrolases"/>
    <property type="match status" value="1"/>
</dbReference>